<feature type="region of interest" description="Disordered" evidence="1">
    <location>
        <begin position="157"/>
        <end position="201"/>
    </location>
</feature>
<feature type="compositionally biased region" description="Polar residues" evidence="1">
    <location>
        <begin position="189"/>
        <end position="201"/>
    </location>
</feature>
<dbReference type="EMBL" id="CALTRL010006249">
    <property type="protein sequence ID" value="CAH7690253.1"/>
    <property type="molecule type" value="Genomic_DNA"/>
</dbReference>
<protein>
    <submittedName>
        <fullName evidence="2">Uncharacterized protein</fullName>
    </submittedName>
</protein>
<proteinExistence type="predicted"/>
<evidence type="ECO:0000313" key="3">
    <source>
        <dbReference type="Proteomes" id="UP001153365"/>
    </source>
</evidence>
<dbReference type="Proteomes" id="UP001153365">
    <property type="component" value="Unassembled WGS sequence"/>
</dbReference>
<organism evidence="2 3">
    <name type="scientific">Phakopsora pachyrhizi</name>
    <name type="common">Asian soybean rust disease fungus</name>
    <dbReference type="NCBI Taxonomy" id="170000"/>
    <lineage>
        <taxon>Eukaryota</taxon>
        <taxon>Fungi</taxon>
        <taxon>Dikarya</taxon>
        <taxon>Basidiomycota</taxon>
        <taxon>Pucciniomycotina</taxon>
        <taxon>Pucciniomycetes</taxon>
        <taxon>Pucciniales</taxon>
        <taxon>Phakopsoraceae</taxon>
        <taxon>Phakopsora</taxon>
    </lineage>
</organism>
<accession>A0AAV0BS69</accession>
<reference evidence="2" key="1">
    <citation type="submission" date="2022-06" db="EMBL/GenBank/DDBJ databases">
        <authorList>
            <consortium name="SYNGENTA / RWTH Aachen University"/>
        </authorList>
    </citation>
    <scope>NUCLEOTIDE SEQUENCE</scope>
</reference>
<comment type="caution">
    <text evidence="2">The sequence shown here is derived from an EMBL/GenBank/DDBJ whole genome shotgun (WGS) entry which is preliminary data.</text>
</comment>
<sequence length="201" mass="22367">MAEKLLGFETASYHIPHINCTSDTEEDEDGNLFSIQSNWRHQKYSLFLHILDTNTINSVMELKGKNSANRDKYSSQKNIEKELEKLKSSKGKGRQTQVPEGEPPSVVNTELDLQNYLPVGDLEEMNIETFIIEAMYKNSQDVVENNNNEAPTASISQAPHAINSAEENPPLPQQDGKDQMVIHPAFSGPTATDPNPGCNNP</sequence>
<gene>
    <name evidence="2" type="ORF">PPACK8108_LOCUS25544</name>
</gene>
<keyword evidence="3" id="KW-1185">Reference proteome</keyword>
<evidence type="ECO:0000313" key="2">
    <source>
        <dbReference type="EMBL" id="CAH7690253.1"/>
    </source>
</evidence>
<feature type="region of interest" description="Disordered" evidence="1">
    <location>
        <begin position="85"/>
        <end position="109"/>
    </location>
</feature>
<name>A0AAV0BS69_PHAPC</name>
<dbReference type="AlphaFoldDB" id="A0AAV0BS69"/>
<evidence type="ECO:0000256" key="1">
    <source>
        <dbReference type="SAM" id="MobiDB-lite"/>
    </source>
</evidence>